<comment type="caution">
    <text evidence="7">The sequence shown here is derived from an EMBL/GenBank/DDBJ whole genome shotgun (WGS) entry which is preliminary data.</text>
</comment>
<evidence type="ECO:0000259" key="6">
    <source>
        <dbReference type="PROSITE" id="PS51352"/>
    </source>
</evidence>
<evidence type="ECO:0000313" key="8">
    <source>
        <dbReference type="Proteomes" id="UP001524587"/>
    </source>
</evidence>
<keyword evidence="1 5" id="KW-0732">Signal</keyword>
<evidence type="ECO:0000256" key="4">
    <source>
        <dbReference type="ARBA" id="ARBA00023284"/>
    </source>
</evidence>
<evidence type="ECO:0000256" key="2">
    <source>
        <dbReference type="ARBA" id="ARBA00023002"/>
    </source>
</evidence>
<dbReference type="Proteomes" id="UP001524587">
    <property type="component" value="Unassembled WGS sequence"/>
</dbReference>
<dbReference type="PROSITE" id="PS51352">
    <property type="entry name" value="THIOREDOXIN_2"/>
    <property type="match status" value="1"/>
</dbReference>
<organism evidence="7 8">
    <name type="scientific">Endosaccharibacter trunci</name>
    <dbReference type="NCBI Taxonomy" id="2812733"/>
    <lineage>
        <taxon>Bacteria</taxon>
        <taxon>Pseudomonadati</taxon>
        <taxon>Pseudomonadota</taxon>
        <taxon>Alphaproteobacteria</taxon>
        <taxon>Acetobacterales</taxon>
        <taxon>Acetobacteraceae</taxon>
        <taxon>Endosaccharibacter</taxon>
    </lineage>
</organism>
<keyword evidence="3" id="KW-1015">Disulfide bond</keyword>
<feature type="domain" description="Thioredoxin" evidence="6">
    <location>
        <begin position="89"/>
        <end position="268"/>
    </location>
</feature>
<dbReference type="Pfam" id="PF18312">
    <property type="entry name" value="ScsC_N"/>
    <property type="match status" value="1"/>
</dbReference>
<evidence type="ECO:0000313" key="7">
    <source>
        <dbReference type="EMBL" id="MCQ8278368.1"/>
    </source>
</evidence>
<dbReference type="EMBL" id="JAMSKV010000005">
    <property type="protein sequence ID" value="MCQ8278368.1"/>
    <property type="molecule type" value="Genomic_DNA"/>
</dbReference>
<dbReference type="CDD" id="cd03023">
    <property type="entry name" value="DsbA_Com1_like"/>
    <property type="match status" value="1"/>
</dbReference>
<dbReference type="InterPro" id="IPR001853">
    <property type="entry name" value="DSBA-like_thioredoxin_dom"/>
</dbReference>
<dbReference type="InterPro" id="IPR036249">
    <property type="entry name" value="Thioredoxin-like_sf"/>
</dbReference>
<reference evidence="7 8" key="1">
    <citation type="submission" date="2022-06" db="EMBL/GenBank/DDBJ databases">
        <title>Endosaccharibacter gen. nov., sp. nov., endophytic bacteria isolated from sugarcane.</title>
        <authorList>
            <person name="Pitiwittayakul N."/>
            <person name="Yukphan P."/>
            <person name="Charoenyingcharoen P."/>
            <person name="Tanasupawat S."/>
        </authorList>
    </citation>
    <scope>NUCLEOTIDE SEQUENCE [LARGE SCALE GENOMIC DNA]</scope>
    <source>
        <strain evidence="7 8">KSS8</strain>
    </source>
</reference>
<keyword evidence="4" id="KW-0676">Redox-active center</keyword>
<dbReference type="SUPFAM" id="SSF52833">
    <property type="entry name" value="Thioredoxin-like"/>
    <property type="match status" value="1"/>
</dbReference>
<sequence>MIDFTRRIVRRIGDRIAGAAAAPLAAPGLAVLLAATLVAVPAHADATDAFTPAQRAEIVAIVRNALKTDPTILSDAITALRASSEAKEQEASDQAVKANQAALNGQPGDAIEGNPAGDVTLVEFYDPRCPYCRKVLPDVEKLLQSDRKIRLVEKLIPILGPNSEIDARAIQAAALQGRYAVLQRALMTDSGAPGLDRVKTIAARVGLDVPQLMRDMNSDAVTKVLERNVALAKTLHLTGTPTFVAGTEVIPGAADYGDLKAMVAAARKDG</sequence>
<dbReference type="InterPro" id="IPR013766">
    <property type="entry name" value="Thioredoxin_domain"/>
</dbReference>
<dbReference type="RefSeq" id="WP_422863840.1">
    <property type="nucleotide sequence ID" value="NZ_JAMSKV010000005.1"/>
</dbReference>
<dbReference type="Gene3D" id="3.40.30.10">
    <property type="entry name" value="Glutaredoxin"/>
    <property type="match status" value="1"/>
</dbReference>
<dbReference type="Pfam" id="PF01323">
    <property type="entry name" value="DSBA"/>
    <property type="match status" value="1"/>
</dbReference>
<evidence type="ECO:0000256" key="1">
    <source>
        <dbReference type="ARBA" id="ARBA00022729"/>
    </source>
</evidence>
<name>A0ABT1W666_9PROT</name>
<accession>A0ABT1W666</accession>
<proteinExistence type="predicted"/>
<dbReference type="PANTHER" id="PTHR13887">
    <property type="entry name" value="GLUTATHIONE S-TRANSFERASE KAPPA"/>
    <property type="match status" value="1"/>
</dbReference>
<evidence type="ECO:0000256" key="3">
    <source>
        <dbReference type="ARBA" id="ARBA00023157"/>
    </source>
</evidence>
<dbReference type="PANTHER" id="PTHR13887:SF14">
    <property type="entry name" value="DISULFIDE BOND FORMATION PROTEIN D"/>
    <property type="match status" value="1"/>
</dbReference>
<dbReference type="InterPro" id="IPR041205">
    <property type="entry name" value="ScsC_N"/>
</dbReference>
<keyword evidence="8" id="KW-1185">Reference proteome</keyword>
<protein>
    <submittedName>
        <fullName evidence="7">DsbA family protein</fullName>
    </submittedName>
</protein>
<evidence type="ECO:0000256" key="5">
    <source>
        <dbReference type="SAM" id="SignalP"/>
    </source>
</evidence>
<gene>
    <name evidence="7" type="ORF">NFI95_07875</name>
</gene>
<keyword evidence="2" id="KW-0560">Oxidoreductase</keyword>
<feature type="signal peptide" evidence="5">
    <location>
        <begin position="1"/>
        <end position="44"/>
    </location>
</feature>
<feature type="chain" id="PRO_5046860979" evidence="5">
    <location>
        <begin position="45"/>
        <end position="270"/>
    </location>
</feature>